<name>A0A3S2PU25_ORYJA</name>
<evidence type="ECO:0000256" key="2">
    <source>
        <dbReference type="SAM" id="SignalP"/>
    </source>
</evidence>
<evidence type="ECO:0000256" key="1">
    <source>
        <dbReference type="SAM" id="MobiDB-lite"/>
    </source>
</evidence>
<keyword evidence="4" id="KW-1185">Reference proteome</keyword>
<feature type="compositionally biased region" description="Low complexity" evidence="1">
    <location>
        <begin position="41"/>
        <end position="68"/>
    </location>
</feature>
<dbReference type="EMBL" id="CM012453">
    <property type="protein sequence ID" value="RVE60965.1"/>
    <property type="molecule type" value="Genomic_DNA"/>
</dbReference>
<proteinExistence type="predicted"/>
<protein>
    <submittedName>
        <fullName evidence="3">Uncharacterized protein</fullName>
    </submittedName>
</protein>
<keyword evidence="2" id="KW-0732">Signal</keyword>
<organism evidence="3 4">
    <name type="scientific">Oryzias javanicus</name>
    <name type="common">Javanese ricefish</name>
    <name type="synonym">Aplocheilus javanicus</name>
    <dbReference type="NCBI Taxonomy" id="123683"/>
    <lineage>
        <taxon>Eukaryota</taxon>
        <taxon>Metazoa</taxon>
        <taxon>Chordata</taxon>
        <taxon>Craniata</taxon>
        <taxon>Vertebrata</taxon>
        <taxon>Euteleostomi</taxon>
        <taxon>Actinopterygii</taxon>
        <taxon>Neopterygii</taxon>
        <taxon>Teleostei</taxon>
        <taxon>Neoteleostei</taxon>
        <taxon>Acanthomorphata</taxon>
        <taxon>Ovalentaria</taxon>
        <taxon>Atherinomorphae</taxon>
        <taxon>Beloniformes</taxon>
        <taxon>Adrianichthyidae</taxon>
        <taxon>Oryziinae</taxon>
        <taxon>Oryzias</taxon>
    </lineage>
</organism>
<feature type="signal peptide" evidence="2">
    <location>
        <begin position="1"/>
        <end position="22"/>
    </location>
</feature>
<reference evidence="3 4" key="2">
    <citation type="submission" date="2019-01" db="EMBL/GenBank/DDBJ databases">
        <title>A chromosome length genome reference of the Java medaka (oryzias javanicus).</title>
        <authorList>
            <person name="Herpin A."/>
            <person name="Takehana Y."/>
            <person name="Naruse K."/>
            <person name="Ansai S."/>
            <person name="Kawaguchi M."/>
        </authorList>
    </citation>
    <scope>NUCLEOTIDE SEQUENCE [LARGE SCALE GENOMIC DNA]</scope>
    <source>
        <strain evidence="3">RS831</strain>
        <tissue evidence="3">Whole body</tissue>
    </source>
</reference>
<evidence type="ECO:0000313" key="4">
    <source>
        <dbReference type="Proteomes" id="UP000283210"/>
    </source>
</evidence>
<feature type="region of interest" description="Disordered" evidence="1">
    <location>
        <begin position="24"/>
        <end position="68"/>
    </location>
</feature>
<dbReference type="Proteomes" id="UP000283210">
    <property type="component" value="Chromosome 17"/>
</dbReference>
<gene>
    <name evidence="3" type="ORF">OJAV_G00166190</name>
</gene>
<sequence length="102" mass="10025">MGRALVLLISIVILFVSWSVKAQTPDGSTTSGQSNSTAGMNTSISSNASTTASTNASTTTSVLTSASTTATVTTVSSTSCAMPHQAALILLSVVAGSILGTA</sequence>
<evidence type="ECO:0000313" key="3">
    <source>
        <dbReference type="EMBL" id="RVE60965.1"/>
    </source>
</evidence>
<feature type="compositionally biased region" description="Polar residues" evidence="1">
    <location>
        <begin position="24"/>
        <end position="40"/>
    </location>
</feature>
<accession>A0A3S2PU25</accession>
<dbReference type="AlphaFoldDB" id="A0A3S2PU25"/>
<feature type="chain" id="PRO_5018757851" evidence="2">
    <location>
        <begin position="23"/>
        <end position="102"/>
    </location>
</feature>
<reference evidence="3 4" key="1">
    <citation type="submission" date="2018-11" db="EMBL/GenBank/DDBJ databases">
        <authorList>
            <person name="Lopez-Roques C."/>
            <person name="Donnadieu C."/>
            <person name="Bouchez O."/>
            <person name="Klopp C."/>
            <person name="Cabau C."/>
            <person name="Zahm M."/>
        </authorList>
    </citation>
    <scope>NUCLEOTIDE SEQUENCE [LARGE SCALE GENOMIC DNA]</scope>
    <source>
        <strain evidence="3">RS831</strain>
        <tissue evidence="3">Whole body</tissue>
    </source>
</reference>